<dbReference type="EMBL" id="BPLR01011399">
    <property type="protein sequence ID" value="GIY46333.1"/>
    <property type="molecule type" value="Genomic_DNA"/>
</dbReference>
<reference evidence="1 2" key="1">
    <citation type="submission" date="2021-06" db="EMBL/GenBank/DDBJ databases">
        <title>Caerostris extrusa draft genome.</title>
        <authorList>
            <person name="Kono N."/>
            <person name="Arakawa K."/>
        </authorList>
    </citation>
    <scope>NUCLEOTIDE SEQUENCE [LARGE SCALE GENOMIC DNA]</scope>
</reference>
<protein>
    <submittedName>
        <fullName evidence="1">Uncharacterized protein</fullName>
    </submittedName>
</protein>
<comment type="caution">
    <text evidence="1">The sequence shown here is derived from an EMBL/GenBank/DDBJ whole genome shotgun (WGS) entry which is preliminary data.</text>
</comment>
<organism evidence="1 2">
    <name type="scientific">Caerostris extrusa</name>
    <name type="common">Bark spider</name>
    <name type="synonym">Caerostris bankana</name>
    <dbReference type="NCBI Taxonomy" id="172846"/>
    <lineage>
        <taxon>Eukaryota</taxon>
        <taxon>Metazoa</taxon>
        <taxon>Ecdysozoa</taxon>
        <taxon>Arthropoda</taxon>
        <taxon>Chelicerata</taxon>
        <taxon>Arachnida</taxon>
        <taxon>Araneae</taxon>
        <taxon>Araneomorphae</taxon>
        <taxon>Entelegynae</taxon>
        <taxon>Araneoidea</taxon>
        <taxon>Araneidae</taxon>
        <taxon>Caerostris</taxon>
    </lineage>
</organism>
<evidence type="ECO:0000313" key="2">
    <source>
        <dbReference type="Proteomes" id="UP001054945"/>
    </source>
</evidence>
<name>A0AAV4TI88_CAEEX</name>
<accession>A0AAV4TI88</accession>
<sequence length="168" mass="18484">MNLGKLFLLGDDDDDQHRDVLPSLAMSSDKSLVASPEFVSSCVPCIVILINKRGAILKWCNNSTTPVGRWRCGGGVEGNENCLPDKAVGGVNIKRETIHSHRNVSEDPRNDELKKHEFGEKLFLLREDDDDQHGDVLPSLAMSSDMSLVASPEFVSSCVPRIVILINK</sequence>
<evidence type="ECO:0000313" key="1">
    <source>
        <dbReference type="EMBL" id="GIY46333.1"/>
    </source>
</evidence>
<keyword evidence="2" id="KW-1185">Reference proteome</keyword>
<proteinExistence type="predicted"/>
<dbReference type="Proteomes" id="UP001054945">
    <property type="component" value="Unassembled WGS sequence"/>
</dbReference>
<dbReference type="AlphaFoldDB" id="A0AAV4TI88"/>
<gene>
    <name evidence="1" type="ORF">CEXT_241481</name>
</gene>